<evidence type="ECO:0000256" key="1">
    <source>
        <dbReference type="SAM" id="MobiDB-lite"/>
    </source>
</evidence>
<name>A0A6B0UV61_IXORI</name>
<keyword evidence="2" id="KW-0732">Signal</keyword>
<accession>A0A6B0UV61</accession>
<evidence type="ECO:0000256" key="2">
    <source>
        <dbReference type="SAM" id="SignalP"/>
    </source>
</evidence>
<feature type="region of interest" description="Disordered" evidence="1">
    <location>
        <begin position="77"/>
        <end position="100"/>
    </location>
</feature>
<dbReference type="EMBL" id="GIFC01011433">
    <property type="protein sequence ID" value="MXU93516.1"/>
    <property type="molecule type" value="Transcribed_RNA"/>
</dbReference>
<reference evidence="3" key="1">
    <citation type="submission" date="2019-12" db="EMBL/GenBank/DDBJ databases">
        <title>An insight into the sialome of adult female Ixodes ricinus ticks feeding for 6 days.</title>
        <authorList>
            <person name="Perner J."/>
            <person name="Ribeiro J.M.C."/>
        </authorList>
    </citation>
    <scope>NUCLEOTIDE SEQUENCE</scope>
    <source>
        <strain evidence="3">Semi-engorged</strain>
        <tissue evidence="3">Salivary glands</tissue>
    </source>
</reference>
<feature type="signal peptide" evidence="2">
    <location>
        <begin position="1"/>
        <end position="19"/>
    </location>
</feature>
<organism evidence="3">
    <name type="scientific">Ixodes ricinus</name>
    <name type="common">Common tick</name>
    <name type="synonym">Acarus ricinus</name>
    <dbReference type="NCBI Taxonomy" id="34613"/>
    <lineage>
        <taxon>Eukaryota</taxon>
        <taxon>Metazoa</taxon>
        <taxon>Ecdysozoa</taxon>
        <taxon>Arthropoda</taxon>
        <taxon>Chelicerata</taxon>
        <taxon>Arachnida</taxon>
        <taxon>Acari</taxon>
        <taxon>Parasitiformes</taxon>
        <taxon>Ixodida</taxon>
        <taxon>Ixodoidea</taxon>
        <taxon>Ixodidae</taxon>
        <taxon>Ixodinae</taxon>
        <taxon>Ixodes</taxon>
    </lineage>
</organism>
<dbReference type="AlphaFoldDB" id="A0A6B0UV61"/>
<proteinExistence type="predicted"/>
<sequence length="147" mass="15891">MHTCGTFFVALVHSSFVLGGRPTPTEGDGLRMQSKLRLQHAPVAYVKLWLRARWTVIEGGKLAPGAEHLQHSWPVTDFRQPGSRAGRNASPIGGAGTGRRSDARAASAFVVDLQFRQLSSPSGRGNYVRRVPSAESPGLWHCCLGCV</sequence>
<feature type="chain" id="PRO_5025591733" evidence="2">
    <location>
        <begin position="20"/>
        <end position="147"/>
    </location>
</feature>
<protein>
    <submittedName>
        <fullName evidence="3">Putative secreted protein</fullName>
    </submittedName>
</protein>
<evidence type="ECO:0000313" key="3">
    <source>
        <dbReference type="EMBL" id="MXU93516.1"/>
    </source>
</evidence>